<keyword evidence="3" id="KW-1185">Reference proteome</keyword>
<dbReference type="EMBL" id="CAKJTG010000038">
    <property type="protein sequence ID" value="CAG9610499.1"/>
    <property type="molecule type" value="Genomic_DNA"/>
</dbReference>
<sequence length="51" mass="5559">MPRGKEFASLPKSNIAADAGTDKGFMNQDDSYGFAGAERPKPSNVKKEDKR</sequence>
<dbReference type="RefSeq" id="WP_230498864.1">
    <property type="nucleotide sequence ID" value="NZ_CAKJTG010000038.1"/>
</dbReference>
<name>A0A9C7GDG0_9BACI</name>
<proteinExistence type="predicted"/>
<protein>
    <submittedName>
        <fullName evidence="2">Uncharacterized protein</fullName>
    </submittedName>
</protein>
<reference evidence="2" key="1">
    <citation type="submission" date="2021-10" db="EMBL/GenBank/DDBJ databases">
        <authorList>
            <person name="Criscuolo A."/>
        </authorList>
    </citation>
    <scope>NUCLEOTIDE SEQUENCE</scope>
    <source>
        <strain evidence="2">CIP111885</strain>
    </source>
</reference>
<evidence type="ECO:0000256" key="1">
    <source>
        <dbReference type="SAM" id="MobiDB-lite"/>
    </source>
</evidence>
<dbReference type="Proteomes" id="UP000789845">
    <property type="component" value="Unassembled WGS sequence"/>
</dbReference>
<accession>A0A9C7GDG0</accession>
<dbReference type="AlphaFoldDB" id="A0A9C7GDG0"/>
<evidence type="ECO:0000313" key="2">
    <source>
        <dbReference type="EMBL" id="CAG9610499.1"/>
    </source>
</evidence>
<gene>
    <name evidence="2" type="ORF">NEOCIP111885_04273</name>
</gene>
<organism evidence="2 3">
    <name type="scientific">Pseudoneobacillus rhizosphaerae</name>
    <dbReference type="NCBI Taxonomy" id="2880968"/>
    <lineage>
        <taxon>Bacteria</taxon>
        <taxon>Bacillati</taxon>
        <taxon>Bacillota</taxon>
        <taxon>Bacilli</taxon>
        <taxon>Bacillales</taxon>
        <taxon>Bacillaceae</taxon>
        <taxon>Pseudoneobacillus</taxon>
    </lineage>
</organism>
<evidence type="ECO:0000313" key="3">
    <source>
        <dbReference type="Proteomes" id="UP000789845"/>
    </source>
</evidence>
<feature type="region of interest" description="Disordered" evidence="1">
    <location>
        <begin position="1"/>
        <end position="51"/>
    </location>
</feature>
<comment type="caution">
    <text evidence="2">The sequence shown here is derived from an EMBL/GenBank/DDBJ whole genome shotgun (WGS) entry which is preliminary data.</text>
</comment>
<feature type="compositionally biased region" description="Basic and acidic residues" evidence="1">
    <location>
        <begin position="38"/>
        <end position="51"/>
    </location>
</feature>